<dbReference type="InterPro" id="IPR031677">
    <property type="entry name" value="TEX38"/>
</dbReference>
<protein>
    <submittedName>
        <fullName evidence="2">Uncharacterized protein</fullName>
    </submittedName>
</protein>
<dbReference type="AlphaFoldDB" id="A0A8C8RC14"/>
<keyword evidence="3" id="KW-1185">Reference proteome</keyword>
<dbReference type="Proteomes" id="UP000694393">
    <property type="component" value="Unplaced"/>
</dbReference>
<dbReference type="Pfam" id="PF15834">
    <property type="entry name" value="THEG4"/>
    <property type="match status" value="1"/>
</dbReference>
<sequence>MRSETFFPNAVVHWANKRAHYGIKAEVRTPESGTSPKQNGKSFDEEDIADKDGAFFPSLTSGGSYKPVFQELPYARSLSSLPPLLPHSTSYPFSAIPPRTVPFISLPDFVTLENGKCRFGSSNSACEI</sequence>
<dbReference type="PANTHER" id="PTHR37362">
    <property type="entry name" value="TESTIS-EXPRESSED PROTEIN 38"/>
    <property type="match status" value="1"/>
</dbReference>
<name>A0A8C8RC14_9SAUR</name>
<evidence type="ECO:0000313" key="3">
    <source>
        <dbReference type="Proteomes" id="UP000694393"/>
    </source>
</evidence>
<organism evidence="2 3">
    <name type="scientific">Pelusios castaneus</name>
    <name type="common">West African mud turtle</name>
    <dbReference type="NCBI Taxonomy" id="367368"/>
    <lineage>
        <taxon>Eukaryota</taxon>
        <taxon>Metazoa</taxon>
        <taxon>Chordata</taxon>
        <taxon>Craniata</taxon>
        <taxon>Vertebrata</taxon>
        <taxon>Euteleostomi</taxon>
        <taxon>Archelosauria</taxon>
        <taxon>Testudinata</taxon>
        <taxon>Testudines</taxon>
        <taxon>Pleurodira</taxon>
        <taxon>Pelomedusidae</taxon>
        <taxon>Pelusios</taxon>
    </lineage>
</organism>
<reference evidence="2" key="2">
    <citation type="submission" date="2025-09" db="UniProtKB">
        <authorList>
            <consortium name="Ensembl"/>
        </authorList>
    </citation>
    <scope>IDENTIFICATION</scope>
</reference>
<feature type="region of interest" description="Disordered" evidence="1">
    <location>
        <begin position="25"/>
        <end position="47"/>
    </location>
</feature>
<accession>A0A8C8RC14</accession>
<feature type="compositionally biased region" description="Polar residues" evidence="1">
    <location>
        <begin position="31"/>
        <end position="41"/>
    </location>
</feature>
<dbReference type="Ensembl" id="ENSPCET00000003130.1">
    <property type="protein sequence ID" value="ENSPCEP00000003025.1"/>
    <property type="gene ID" value="ENSPCEG00000002448.1"/>
</dbReference>
<dbReference type="PANTHER" id="PTHR37362:SF1">
    <property type="entry name" value="TESTIS-EXPRESSED PROTEIN 38"/>
    <property type="match status" value="1"/>
</dbReference>
<reference evidence="2" key="1">
    <citation type="submission" date="2025-08" db="UniProtKB">
        <authorList>
            <consortium name="Ensembl"/>
        </authorList>
    </citation>
    <scope>IDENTIFICATION</scope>
</reference>
<evidence type="ECO:0000256" key="1">
    <source>
        <dbReference type="SAM" id="MobiDB-lite"/>
    </source>
</evidence>
<evidence type="ECO:0000313" key="2">
    <source>
        <dbReference type="Ensembl" id="ENSPCEP00000003025.1"/>
    </source>
</evidence>
<proteinExistence type="predicted"/>